<feature type="domain" description="USP" evidence="3">
    <location>
        <begin position="219"/>
        <end position="618"/>
    </location>
</feature>
<dbReference type="Pfam" id="PF12030">
    <property type="entry name" value="DUF3517"/>
    <property type="match status" value="1"/>
</dbReference>
<dbReference type="PROSITE" id="PS00972">
    <property type="entry name" value="USP_1"/>
    <property type="match status" value="1"/>
</dbReference>
<dbReference type="InterPro" id="IPR018200">
    <property type="entry name" value="USP_CS"/>
</dbReference>
<dbReference type="GO" id="GO:0016579">
    <property type="term" value="P:protein deubiquitination"/>
    <property type="evidence" value="ECO:0007669"/>
    <property type="project" value="InterPro"/>
</dbReference>
<dbReference type="InterPro" id="IPR021905">
    <property type="entry name" value="DUF3517"/>
</dbReference>
<dbReference type="InterPro" id="IPR028889">
    <property type="entry name" value="USP"/>
</dbReference>
<evidence type="ECO:0000313" key="4">
    <source>
        <dbReference type="EMBL" id="JAC06595.1"/>
    </source>
</evidence>
<accession>W8CEM0</accession>
<dbReference type="CDD" id="cd02659">
    <property type="entry name" value="peptidase_C19C"/>
    <property type="match status" value="1"/>
</dbReference>
<dbReference type="GO" id="GO:0005829">
    <property type="term" value="C:cytosol"/>
    <property type="evidence" value="ECO:0007669"/>
    <property type="project" value="TreeGrafter"/>
</dbReference>
<dbReference type="SUPFAM" id="SSF54001">
    <property type="entry name" value="Cysteine proteinases"/>
    <property type="match status" value="1"/>
</dbReference>
<dbReference type="GO" id="GO:0016477">
    <property type="term" value="P:cell migration"/>
    <property type="evidence" value="ECO:0007669"/>
    <property type="project" value="TreeGrafter"/>
</dbReference>
<organism evidence="4">
    <name type="scientific">Pongo pygmaeus</name>
    <name type="common">Bornean orangutan</name>
    <dbReference type="NCBI Taxonomy" id="9600"/>
    <lineage>
        <taxon>Eukaryota</taxon>
        <taxon>Metazoa</taxon>
        <taxon>Chordata</taxon>
        <taxon>Craniata</taxon>
        <taxon>Vertebrata</taxon>
        <taxon>Euteleostomi</taxon>
        <taxon>Mammalia</taxon>
        <taxon>Eutheria</taxon>
        <taxon>Euarchontoglires</taxon>
        <taxon>Primates</taxon>
        <taxon>Haplorrhini</taxon>
        <taxon>Catarrhini</taxon>
        <taxon>Hominidae</taxon>
        <taxon>Pongo</taxon>
    </lineage>
</organism>
<feature type="chain" id="PRO_5004909906" evidence="2">
    <location>
        <begin position="28"/>
        <end position="1214"/>
    </location>
</feature>
<dbReference type="InterPro" id="IPR038765">
    <property type="entry name" value="Papain-like_cys_pep_sf"/>
</dbReference>
<evidence type="ECO:0000256" key="2">
    <source>
        <dbReference type="SAM" id="SignalP"/>
    </source>
</evidence>
<dbReference type="PANTHER" id="PTHR24006">
    <property type="entry name" value="UBIQUITIN CARBOXYL-TERMINAL HYDROLASE"/>
    <property type="match status" value="1"/>
</dbReference>
<dbReference type="Pfam" id="PF00443">
    <property type="entry name" value="UCH"/>
    <property type="match status" value="1"/>
</dbReference>
<dbReference type="InterPro" id="IPR001394">
    <property type="entry name" value="Peptidase_C19_UCH"/>
</dbReference>
<dbReference type="PROSITE" id="PS00973">
    <property type="entry name" value="USP_2"/>
    <property type="match status" value="1"/>
</dbReference>
<feature type="compositionally biased region" description="Polar residues" evidence="1">
    <location>
        <begin position="1163"/>
        <end position="1173"/>
    </location>
</feature>
<feature type="region of interest" description="Disordered" evidence="1">
    <location>
        <begin position="1135"/>
        <end position="1214"/>
    </location>
</feature>
<keyword evidence="2" id="KW-0732">Signal</keyword>
<dbReference type="AlphaFoldDB" id="W8CEM0"/>
<feature type="compositionally biased region" description="Basic and acidic residues" evidence="1">
    <location>
        <begin position="263"/>
        <end position="278"/>
    </location>
</feature>
<feature type="compositionally biased region" description="Polar residues" evidence="1">
    <location>
        <begin position="1187"/>
        <end position="1200"/>
    </location>
</feature>
<dbReference type="Gene3D" id="3.90.70.10">
    <property type="entry name" value="Cysteine proteinases"/>
    <property type="match status" value="1"/>
</dbReference>
<feature type="compositionally biased region" description="Acidic residues" evidence="1">
    <location>
        <begin position="1135"/>
        <end position="1144"/>
    </location>
</feature>
<feature type="signal peptide" evidence="2">
    <location>
        <begin position="1"/>
        <end position="27"/>
    </location>
</feature>
<dbReference type="EMBL" id="GATK01000005">
    <property type="protein sequence ID" value="JAC06595.1"/>
    <property type="molecule type" value="Transcribed_RNA"/>
</dbReference>
<proteinExistence type="predicted"/>
<dbReference type="PANTHER" id="PTHR24006:SF693">
    <property type="entry name" value="UBIQUITIN CARBOXYL-TERMINAL HYDROLASE FAF-Y-RELATED"/>
    <property type="match status" value="1"/>
</dbReference>
<feature type="region of interest" description="Disordered" evidence="1">
    <location>
        <begin position="259"/>
        <end position="278"/>
    </location>
</feature>
<sequence>MCTRCCMGHRPLLFFITLLFTILGSTARERGKYSGDYFTLLRHLLNYAYNGNINIPNAEVLLVSEIDWLKRIRDNVKNTGETGVEEPILEGHLGVTKELLAFQTSEKKYHFGCEKGGANLVKELIDDFIFPASKVYLQYLRSGELPAEQAVPVCSSPVTINAGFELLVALAIGCVRNLKQIVDCLTEMYYMGTAITTCEALTEWEYLPPVGPRPPKGFVGLKNAGATCYMNSVIQQLYMIPSIRNSILAIEGTGSDLDDDMFGDEKQDSESNVDPRDDVFGYPHQFEDKPALSKTEDRKEYNIGVLRHLQVIFGHLAASRLQYYVPRGFWKQFRLWGEPVNLREQHDALEFFNSLVDSLDEALKALGHPAILSKVLGGSFADQKICQGCPHRYECEESFTTLNVDIRNHQNLLDSLEQYIKGDLLEGANAYRCEKCDKKVDTVKRLLIKKLPRVLAIQLKRFDYDWERECAIKFNDYFEFPRELDMGPYTVAGVTKLERDNVNSENRLIEQKEQSDNETTGGTKYRLVGVLVHSGQASGGHYYSYIIQRNGKDDQRDHWYKFDDGDVTECKMDDDEEMKNQCFGGEYMGEVFDHMMKRMSYRRQKRWWNAYILFYEQMDMIDEDDEMIRYISELTIARPHQIIMSPAIERSVRKQNVQFMHNRMQYSLEYFQFVKKLLTCNGVYLNLAPGQDYLLPEAEEITMISIQLAARFLFTTGFHTKKIVRGPASDWYDALCILLRHSKNVRFWFTHNVLFNVSNRFSEYLLECPSAEVRGAFAKLIVFIAHFSLQDGSCPSPFASPGPSQACDNLSLSDHLLRATLNLLRREVSEHGRHLQQYFNLFVMYANLGVAEKTQLLKLNVPATFMLVSLDEGPGPPIKYQYAELGKLYSVVSQLIRCCNVSSTMQSSINGNPPLPNPFGDPNLSQPIMPIQQNVADILFVRTSYVKKIIEDCSNSEDTIKLLCFCSWENPQFSSTVLSELLWQVAYSYTYELRPYLDLLLQILLIEDSWQTHRIHNALKGIPDDRDGLFDTIQRSKNHYQKRAYQCIKCMVALFSNCPVAYQILQGNGDLKRKWTWAVEWLGDELERRPYTGNPQYTYNNWSPPVQSNETSNGYFLERSHSARMTLAKACELCPEEEPDDQDAPDEHEPSPSEDAPLYPHSPASQYQQNNHVHGQPYTGPAAHHLNNPQKTGQRTQENYEGNEEVSLPHMKDQ</sequence>
<dbReference type="GO" id="GO:0005634">
    <property type="term" value="C:nucleus"/>
    <property type="evidence" value="ECO:0007669"/>
    <property type="project" value="TreeGrafter"/>
</dbReference>
<dbReference type="InterPro" id="IPR050164">
    <property type="entry name" value="Peptidase_C19"/>
</dbReference>
<protein>
    <submittedName>
        <fullName evidence="4">USP9Y</fullName>
    </submittedName>
</protein>
<evidence type="ECO:0000259" key="3">
    <source>
        <dbReference type="PROSITE" id="PS50235"/>
    </source>
</evidence>
<gene>
    <name evidence="4" type="primary">USP9Y</name>
</gene>
<dbReference type="GO" id="GO:0004843">
    <property type="term" value="F:cysteine-type deubiquitinase activity"/>
    <property type="evidence" value="ECO:0007669"/>
    <property type="project" value="InterPro"/>
</dbReference>
<evidence type="ECO:0000256" key="1">
    <source>
        <dbReference type="SAM" id="MobiDB-lite"/>
    </source>
</evidence>
<dbReference type="PROSITE" id="PS50235">
    <property type="entry name" value="USP_3"/>
    <property type="match status" value="1"/>
</dbReference>
<reference evidence="4" key="1">
    <citation type="journal article" date="2014" name="Nature">
        <title>Origins and functional evolution of Y chromosome gene repertoires across mammals.</title>
        <authorList>
            <person name="Cortez D."/>
            <person name="Marin R."/>
            <person name="Toledo-Flores D."/>
            <person name="Froidevaux L."/>
            <person name="Liechti A."/>
            <person name="Waters P.D."/>
            <person name="Grutzner F."/>
            <person name="Kaessmann H."/>
        </authorList>
    </citation>
    <scope>NUCLEOTIDE SEQUENCE</scope>
    <source>
        <tissue evidence="4">Brain</tissue>
    </source>
</reference>
<name>W8CEM0_PONPY</name>